<dbReference type="KEGG" id="huw:FPZ11_18775"/>
<sequence length="282" mass="30812">MTFDDPYGSDVLSGNWRARGIEQPKTIPAEKDLVVELADTGYTGAVVGIENRLVQLEDRHGKVRAFPLGGGFLVEGKPVVLVAPKAAQAQRGPVRTASGSFGVADAPARIARASRIFVEGRHDAELVEKVWGDDLRVEGVVVEYLGGIDDLASILRDTQPTARKRIGVLVDHLVPGSKESRIADAVARGPHGAHVKIVGHPYIDVWQAVKPDRLGMKAWPQIPRNIEWKKGICASLGWPHDDQADIARAWKRILSTVSTYRDLEPAFLGRVEELIDFVTSEV</sequence>
<dbReference type="Pfam" id="PF22845">
    <property type="entry name" value="DUF3097_N"/>
    <property type="match status" value="1"/>
</dbReference>
<gene>
    <name evidence="3" type="ORF">FPZ11_18775</name>
</gene>
<name>A0A5B8M8H7_9MICO</name>
<dbReference type="InterPro" id="IPR021447">
    <property type="entry name" value="DUF3097_C"/>
</dbReference>
<proteinExistence type="predicted"/>
<evidence type="ECO:0000259" key="2">
    <source>
        <dbReference type="Pfam" id="PF22845"/>
    </source>
</evidence>
<dbReference type="InterPro" id="IPR053883">
    <property type="entry name" value="DUF3097_N"/>
</dbReference>
<dbReference type="Pfam" id="PF11296">
    <property type="entry name" value="DUF3097_C"/>
    <property type="match status" value="1"/>
</dbReference>
<evidence type="ECO:0000313" key="4">
    <source>
        <dbReference type="Proteomes" id="UP000320216"/>
    </source>
</evidence>
<evidence type="ECO:0000313" key="3">
    <source>
        <dbReference type="EMBL" id="QDZ16519.1"/>
    </source>
</evidence>
<feature type="domain" description="DUF3097" evidence="1">
    <location>
        <begin position="114"/>
        <end position="279"/>
    </location>
</feature>
<keyword evidence="4" id="KW-1185">Reference proteome</keyword>
<dbReference type="RefSeq" id="WP_146322523.1">
    <property type="nucleotide sequence ID" value="NZ_CP042305.1"/>
</dbReference>
<protein>
    <submittedName>
        <fullName evidence="3">DUF3097 domain-containing protein</fullName>
    </submittedName>
</protein>
<dbReference type="AlphaFoldDB" id="A0A5B8M8H7"/>
<evidence type="ECO:0000259" key="1">
    <source>
        <dbReference type="Pfam" id="PF11296"/>
    </source>
</evidence>
<reference evidence="3 4" key="1">
    <citation type="submission" date="2019-07" db="EMBL/GenBank/DDBJ databases">
        <title>Full genome sequence of Humibacter sp. WJ7-1.</title>
        <authorList>
            <person name="Im W.-T."/>
        </authorList>
    </citation>
    <scope>NUCLEOTIDE SEQUENCE [LARGE SCALE GENOMIC DNA]</scope>
    <source>
        <strain evidence="3 4">WJ7-1</strain>
    </source>
</reference>
<feature type="domain" description="DUF3097" evidence="2">
    <location>
        <begin position="27"/>
        <end position="84"/>
    </location>
</feature>
<organism evidence="3 4">
    <name type="scientific">Humibacter ginsenosidimutans</name>
    <dbReference type="NCBI Taxonomy" id="2599293"/>
    <lineage>
        <taxon>Bacteria</taxon>
        <taxon>Bacillati</taxon>
        <taxon>Actinomycetota</taxon>
        <taxon>Actinomycetes</taxon>
        <taxon>Micrococcales</taxon>
        <taxon>Microbacteriaceae</taxon>
        <taxon>Humibacter</taxon>
    </lineage>
</organism>
<dbReference type="Proteomes" id="UP000320216">
    <property type="component" value="Chromosome"/>
</dbReference>
<dbReference type="EMBL" id="CP042305">
    <property type="protein sequence ID" value="QDZ16519.1"/>
    <property type="molecule type" value="Genomic_DNA"/>
</dbReference>
<accession>A0A5B8M8H7</accession>
<dbReference type="OrthoDB" id="3398606at2"/>